<evidence type="ECO:0000256" key="6">
    <source>
        <dbReference type="ARBA" id="ARBA00022763"/>
    </source>
</evidence>
<dbReference type="EMBL" id="UGFG01000001">
    <property type="protein sequence ID" value="STM41329.1"/>
    <property type="molecule type" value="Genomic_DNA"/>
</dbReference>
<sequence>MLLAPIIKERKGEHTKTLENLASQGYIRARIDGEVCDLSDPPKLELQKKHTIEVVVDRFKVRDDLTQRLASHLKPRWSFPVVRGSGGYGRPESGRAAVSPPTSPAQFAATVCVNWSRDCFRLTTRRGPARPATALAYSNISIPDRVIQNPELSLAGGAIRGWDRRNFYYFQMLKSLADHYKFDVEAPWGSLSANVHKVVLYGSGKENIEFKYMNDRGDTSIRRHPFEGVLHNMERRYKETESSAVREELAKFISNRPCASCEGTRLRREARHVYVENTPAACYLRHEHWSCDGILQQSQTRRSAGEDCRKNP</sequence>
<accession>A0A377DYY7</accession>
<keyword evidence="8" id="KW-0863">Zinc-finger</keyword>
<protein>
    <submittedName>
        <fullName evidence="16">Excision nuclease subunit A</fullName>
    </submittedName>
</protein>
<dbReference type="GO" id="GO:0004518">
    <property type="term" value="F:nuclease activity"/>
    <property type="evidence" value="ECO:0007669"/>
    <property type="project" value="UniProtKB-KW"/>
</dbReference>
<organism evidence="16 17">
    <name type="scientific">Escherichia coli</name>
    <dbReference type="NCBI Taxonomy" id="562"/>
    <lineage>
        <taxon>Bacteria</taxon>
        <taxon>Pseudomonadati</taxon>
        <taxon>Pseudomonadota</taxon>
        <taxon>Gammaproteobacteria</taxon>
        <taxon>Enterobacterales</taxon>
        <taxon>Enterobacteriaceae</taxon>
        <taxon>Escherichia</taxon>
    </lineage>
</organism>
<dbReference type="PANTHER" id="PTHR43152">
    <property type="entry name" value="UVRABC SYSTEM PROTEIN A"/>
    <property type="match status" value="1"/>
</dbReference>
<keyword evidence="5" id="KW-0547">Nucleotide-binding</keyword>
<evidence type="ECO:0000256" key="11">
    <source>
        <dbReference type="ARBA" id="ARBA00022881"/>
    </source>
</evidence>
<evidence type="ECO:0000256" key="7">
    <source>
        <dbReference type="ARBA" id="ARBA00022769"/>
    </source>
</evidence>
<evidence type="ECO:0000256" key="5">
    <source>
        <dbReference type="ARBA" id="ARBA00022741"/>
    </source>
</evidence>
<dbReference type="Proteomes" id="UP000254429">
    <property type="component" value="Unassembled WGS sequence"/>
</dbReference>
<keyword evidence="12" id="KW-0238">DNA-binding</keyword>
<feature type="domain" description="UvrA interaction" evidence="15">
    <location>
        <begin position="1"/>
        <end position="73"/>
    </location>
</feature>
<evidence type="ECO:0000256" key="12">
    <source>
        <dbReference type="ARBA" id="ARBA00023125"/>
    </source>
</evidence>
<evidence type="ECO:0000313" key="16">
    <source>
        <dbReference type="EMBL" id="STM41329.1"/>
    </source>
</evidence>
<dbReference type="AlphaFoldDB" id="A0A377DYY7"/>
<keyword evidence="4" id="KW-0677">Repeat</keyword>
<dbReference type="PANTHER" id="PTHR43152:SF3">
    <property type="entry name" value="UVRABC SYSTEM PROTEIN A"/>
    <property type="match status" value="1"/>
</dbReference>
<evidence type="ECO:0000256" key="1">
    <source>
        <dbReference type="ARBA" id="ARBA00004496"/>
    </source>
</evidence>
<proteinExistence type="predicted"/>
<keyword evidence="11" id="KW-0267">Excision nuclease</keyword>
<evidence type="ECO:0000256" key="8">
    <source>
        <dbReference type="ARBA" id="ARBA00022771"/>
    </source>
</evidence>
<keyword evidence="7" id="KW-0228">DNA excision</keyword>
<keyword evidence="13" id="KW-0234">DNA repair</keyword>
<keyword evidence="6" id="KW-0227">DNA damage</keyword>
<evidence type="ECO:0000256" key="10">
    <source>
        <dbReference type="ARBA" id="ARBA00022840"/>
    </source>
</evidence>
<keyword evidence="2" id="KW-0963">Cytoplasm</keyword>
<evidence type="ECO:0000313" key="17">
    <source>
        <dbReference type="Proteomes" id="UP000254429"/>
    </source>
</evidence>
<evidence type="ECO:0000256" key="3">
    <source>
        <dbReference type="ARBA" id="ARBA00022723"/>
    </source>
</evidence>
<feature type="domain" description="UvrA DNA-binding" evidence="14">
    <location>
        <begin position="143"/>
        <end position="251"/>
    </location>
</feature>
<evidence type="ECO:0000256" key="4">
    <source>
        <dbReference type="ARBA" id="ARBA00022737"/>
    </source>
</evidence>
<gene>
    <name evidence="16" type="primary">uvrA_2</name>
    <name evidence="16" type="ORF">NCTC8500_05215</name>
</gene>
<dbReference type="GO" id="GO:0005524">
    <property type="term" value="F:ATP binding"/>
    <property type="evidence" value="ECO:0007669"/>
    <property type="project" value="UniProtKB-KW"/>
</dbReference>
<dbReference type="GO" id="GO:0006281">
    <property type="term" value="P:DNA repair"/>
    <property type="evidence" value="ECO:0007669"/>
    <property type="project" value="UniProtKB-KW"/>
</dbReference>
<dbReference type="Pfam" id="PF17760">
    <property type="entry name" value="UvrA_inter"/>
    <property type="match status" value="1"/>
</dbReference>
<dbReference type="Gene3D" id="3.30.190.20">
    <property type="match status" value="1"/>
</dbReference>
<keyword evidence="9" id="KW-0862">Zinc</keyword>
<dbReference type="Pfam" id="PF17755">
    <property type="entry name" value="UvrA_DNA-bind"/>
    <property type="match status" value="1"/>
</dbReference>
<dbReference type="GO" id="GO:0005737">
    <property type="term" value="C:cytoplasm"/>
    <property type="evidence" value="ECO:0007669"/>
    <property type="project" value="UniProtKB-SubCell"/>
</dbReference>
<evidence type="ECO:0000256" key="2">
    <source>
        <dbReference type="ARBA" id="ARBA00022490"/>
    </source>
</evidence>
<evidence type="ECO:0000259" key="15">
    <source>
        <dbReference type="Pfam" id="PF17760"/>
    </source>
</evidence>
<name>A0A377DYY7_ECOLX</name>
<dbReference type="GO" id="GO:0008270">
    <property type="term" value="F:zinc ion binding"/>
    <property type="evidence" value="ECO:0007669"/>
    <property type="project" value="UniProtKB-KW"/>
</dbReference>
<keyword evidence="10" id="KW-0067">ATP-binding</keyword>
<keyword evidence="3" id="KW-0479">Metal-binding</keyword>
<dbReference type="GO" id="GO:0003677">
    <property type="term" value="F:DNA binding"/>
    <property type="evidence" value="ECO:0007669"/>
    <property type="project" value="UniProtKB-KW"/>
</dbReference>
<comment type="subcellular location">
    <subcellularLocation>
        <location evidence="1">Cytoplasm</location>
    </subcellularLocation>
</comment>
<evidence type="ECO:0000256" key="13">
    <source>
        <dbReference type="ARBA" id="ARBA00023204"/>
    </source>
</evidence>
<dbReference type="FunFam" id="1.10.8.280:FF:000001">
    <property type="entry name" value="UvrABC system protein A"/>
    <property type="match status" value="1"/>
</dbReference>
<evidence type="ECO:0000256" key="9">
    <source>
        <dbReference type="ARBA" id="ARBA00022833"/>
    </source>
</evidence>
<evidence type="ECO:0000259" key="14">
    <source>
        <dbReference type="Pfam" id="PF17755"/>
    </source>
</evidence>
<dbReference type="Gene3D" id="1.10.8.280">
    <property type="entry name" value="ABC transporter ATPase domain-like"/>
    <property type="match status" value="1"/>
</dbReference>
<reference evidence="16 17" key="1">
    <citation type="submission" date="2018-06" db="EMBL/GenBank/DDBJ databases">
        <authorList>
            <consortium name="Pathogen Informatics"/>
            <person name="Doyle S."/>
        </authorList>
    </citation>
    <scope>NUCLEOTIDE SEQUENCE [LARGE SCALE GENOMIC DNA]</scope>
    <source>
        <strain evidence="16 17">NCTC8500</strain>
    </source>
</reference>
<dbReference type="InterPro" id="IPR041102">
    <property type="entry name" value="UvrA_inter"/>
</dbReference>
<dbReference type="InterPro" id="IPR041552">
    <property type="entry name" value="UvrA_DNA-bd"/>
</dbReference>